<name>A0ABV0J374_9CYAN</name>
<dbReference type="RefSeq" id="WP_242016837.1">
    <property type="nucleotide sequence ID" value="NZ_JAMPKM010000002.1"/>
</dbReference>
<gene>
    <name evidence="2" type="ORF">NC998_03840</name>
</gene>
<accession>A0ABV0J374</accession>
<organism evidence="2 3">
    <name type="scientific">Trichocoleus desertorum GB2-A4</name>
    <dbReference type="NCBI Taxonomy" id="2933944"/>
    <lineage>
        <taxon>Bacteria</taxon>
        <taxon>Bacillati</taxon>
        <taxon>Cyanobacteriota</taxon>
        <taxon>Cyanophyceae</taxon>
        <taxon>Leptolyngbyales</taxon>
        <taxon>Trichocoleusaceae</taxon>
        <taxon>Trichocoleus</taxon>
    </lineage>
</organism>
<feature type="compositionally biased region" description="Polar residues" evidence="1">
    <location>
        <begin position="68"/>
        <end position="80"/>
    </location>
</feature>
<dbReference type="Proteomes" id="UP001464891">
    <property type="component" value="Unassembled WGS sequence"/>
</dbReference>
<evidence type="ECO:0000313" key="3">
    <source>
        <dbReference type="Proteomes" id="UP001464891"/>
    </source>
</evidence>
<feature type="region of interest" description="Disordered" evidence="1">
    <location>
        <begin position="68"/>
        <end position="88"/>
    </location>
</feature>
<protein>
    <submittedName>
        <fullName evidence="2">Uncharacterized protein</fullName>
    </submittedName>
</protein>
<evidence type="ECO:0000313" key="2">
    <source>
        <dbReference type="EMBL" id="MEP0816223.1"/>
    </source>
</evidence>
<evidence type="ECO:0000256" key="1">
    <source>
        <dbReference type="SAM" id="MobiDB-lite"/>
    </source>
</evidence>
<sequence length="88" mass="9468">MSTIVERAVVFYLAHPELVDEVEAAYGQSHQVYNCPECTSSVVVQNGEMLALKNQPGVLDEAGQSLPVQQAQKVGSNPNQPGEELVPC</sequence>
<dbReference type="EMBL" id="JAMPKM010000002">
    <property type="protein sequence ID" value="MEP0816223.1"/>
    <property type="molecule type" value="Genomic_DNA"/>
</dbReference>
<reference evidence="2 3" key="1">
    <citation type="submission" date="2022-04" db="EMBL/GenBank/DDBJ databases">
        <title>Positive selection, recombination, and allopatry shape intraspecific diversity of widespread and dominant cyanobacteria.</title>
        <authorList>
            <person name="Wei J."/>
            <person name="Shu W."/>
            <person name="Hu C."/>
        </authorList>
    </citation>
    <scope>NUCLEOTIDE SEQUENCE [LARGE SCALE GENOMIC DNA]</scope>
    <source>
        <strain evidence="2 3">GB2-A4</strain>
    </source>
</reference>
<keyword evidence="3" id="KW-1185">Reference proteome</keyword>
<proteinExistence type="predicted"/>
<comment type="caution">
    <text evidence="2">The sequence shown here is derived from an EMBL/GenBank/DDBJ whole genome shotgun (WGS) entry which is preliminary data.</text>
</comment>